<name>A0AAE6Q0E2_9BIFI</name>
<evidence type="ECO:0000256" key="1">
    <source>
        <dbReference type="SAM" id="MobiDB-lite"/>
    </source>
</evidence>
<dbReference type="AlphaFoldDB" id="A0AAE6Q0E2"/>
<gene>
    <name evidence="2" type="ORF">BKKJ1_1198</name>
</gene>
<dbReference type="EMBL" id="CP026729">
    <property type="protein sequence ID" value="QGM62716.1"/>
    <property type="molecule type" value="Genomic_DNA"/>
</dbReference>
<sequence length="160" mass="17989">MRTIVCRPWPPTCWDRFPWLKIPVSWTVSWRRMIPIETVRCWTWRPTCWDNEPVHTGVGFSECASTAALSIDCYRPLSACVHVECPTGTDRLPSYPQKPSDVPRHASHGGHAHPSGMGYTLSPFSHGRPVPPDLSRPSFLTSSSREGRSGGMAFFFTMTV</sequence>
<evidence type="ECO:0000313" key="2">
    <source>
        <dbReference type="EMBL" id="QGM62716.1"/>
    </source>
</evidence>
<protein>
    <submittedName>
        <fullName evidence="2">Hypoyhetical protein</fullName>
    </submittedName>
</protein>
<accession>A0AAE6Q0E2</accession>
<feature type="region of interest" description="Disordered" evidence="1">
    <location>
        <begin position="92"/>
        <end position="111"/>
    </location>
</feature>
<reference evidence="2" key="1">
    <citation type="journal article" date="2019" name="Sci. Rep.">
        <title>Metabolism of the predominant human milk oligosaccharide fucosyllactose by an infant gut commensal.</title>
        <authorList>
            <person name="James K."/>
            <person name="Bottacini F."/>
            <person name="Contreras J.I.S."/>
            <person name="Vigoureux M."/>
            <person name="Egan M."/>
            <person name="Motherway M.O."/>
            <person name="Holmes E."/>
            <person name="van Sinderen D."/>
        </authorList>
    </citation>
    <scope>NUCLEOTIDE SEQUENCE [LARGE SCALE GENOMIC DNA]</scope>
    <source>
        <strain evidence="2">APCKJ1</strain>
    </source>
</reference>
<organism evidence="2">
    <name type="scientific">Bifidobacterium catenulatum subsp. kashiwanohense</name>
    <dbReference type="NCBI Taxonomy" id="630129"/>
    <lineage>
        <taxon>Bacteria</taxon>
        <taxon>Bacillati</taxon>
        <taxon>Actinomycetota</taxon>
        <taxon>Actinomycetes</taxon>
        <taxon>Bifidobacteriales</taxon>
        <taxon>Bifidobacteriaceae</taxon>
        <taxon>Bifidobacterium</taxon>
    </lineage>
</organism>
<proteinExistence type="predicted"/>